<sequence length="151" mass="17473">MLNTLFSCSLLFSCTTELAPIDVTYTVENTTDLEINIRFYNKLNKSLVSETSTNLEYKGAQLSETIYDIRIKDKSNGLPTSAFKADSVVIIFNKQRFYTCIYNTSLKEFHPSTSRNIFNHDNYDHLEGDHYFFKIIQEDYNKAQDCNGNCK</sequence>
<reference evidence="2" key="1">
    <citation type="submission" date="2018-01" db="EMBL/GenBank/DDBJ databases">
        <title>Complete genome of Tamlana sp. UJ94.</title>
        <authorList>
            <person name="Jung J."/>
            <person name="Chung D."/>
            <person name="Bae S.S."/>
            <person name="Baek K."/>
        </authorList>
    </citation>
    <scope>NUCLEOTIDE SEQUENCE [LARGE SCALE GENOMIC DNA]</scope>
    <source>
        <strain evidence="2">UJ94</strain>
    </source>
</reference>
<evidence type="ECO:0000313" key="1">
    <source>
        <dbReference type="EMBL" id="AUS06385.1"/>
    </source>
</evidence>
<name>A0A2I7SKF3_9FLAO</name>
<dbReference type="KEGG" id="taj:C1A40_13435"/>
<accession>A0A2I7SKF3</accession>
<evidence type="ECO:0000313" key="2">
    <source>
        <dbReference type="Proteomes" id="UP000236592"/>
    </source>
</evidence>
<dbReference type="AlphaFoldDB" id="A0A2I7SKF3"/>
<proteinExistence type="predicted"/>
<dbReference type="Proteomes" id="UP000236592">
    <property type="component" value="Chromosome"/>
</dbReference>
<dbReference type="EMBL" id="CP025938">
    <property type="protein sequence ID" value="AUS06385.1"/>
    <property type="molecule type" value="Genomic_DNA"/>
</dbReference>
<organism evidence="1 2">
    <name type="scientific">Pseudotamlana carrageenivorans</name>
    <dbReference type="NCBI Taxonomy" id="2069432"/>
    <lineage>
        <taxon>Bacteria</taxon>
        <taxon>Pseudomonadati</taxon>
        <taxon>Bacteroidota</taxon>
        <taxon>Flavobacteriia</taxon>
        <taxon>Flavobacteriales</taxon>
        <taxon>Flavobacteriaceae</taxon>
        <taxon>Pseudotamlana</taxon>
    </lineage>
</organism>
<protein>
    <submittedName>
        <fullName evidence="1">Uncharacterized protein</fullName>
    </submittedName>
</protein>
<gene>
    <name evidence="1" type="ORF">C1A40_13435</name>
</gene>
<keyword evidence="2" id="KW-1185">Reference proteome</keyword>